<organism evidence="2 3">
    <name type="scientific">Streptomyces griseoloalbus</name>
    <dbReference type="NCBI Taxonomy" id="67303"/>
    <lineage>
        <taxon>Bacteria</taxon>
        <taxon>Bacillati</taxon>
        <taxon>Actinomycetota</taxon>
        <taxon>Actinomycetes</taxon>
        <taxon>Kitasatosporales</taxon>
        <taxon>Streptomycetaceae</taxon>
        <taxon>Streptomyces</taxon>
    </lineage>
</organism>
<evidence type="ECO:0000313" key="2">
    <source>
        <dbReference type="EMBL" id="MBB5129250.1"/>
    </source>
</evidence>
<evidence type="ECO:0000313" key="3">
    <source>
        <dbReference type="Proteomes" id="UP000568022"/>
    </source>
</evidence>
<sequence length="426" mass="47818">MLDMPYQSAVTVLATVPSAHVDDVRKVLDEANRKGAGEVFRFAEAEGVHFARLVLVPEGHDSAGELLPAGVVYMSEVDVSPSAHLADLVRGAGEELDKVFGYCDGYPAEGASDGERVAWLRSRRVPCAAFYVNTVGRGQRQILDEARLREAIEQFLDRHAAELSGRSPTRIRAAVQEYVIGRQDLAWARSRPARPALRRRIREAAHLVGVPLAGLAIFPFLVLALPVWAVLVRWHERHDVPSRERPDRAHVRELASYEDFVVQNPFTAFGAVKPGQFRRITLTAILFVVDYGVRHFFNRGDLAGVRTIHFARWMFIDGKRRVVFASNYDGSLESYMDDFIDKVAWGLNAVFSNGLGYPRTRWLVLDGAKDELAFKHYLRAHQLPTQVWYSAYDTLTTHNLRTNARIRAGLFGTLSPAETEAWLALL</sequence>
<keyword evidence="1" id="KW-1133">Transmembrane helix</keyword>
<evidence type="ECO:0000256" key="1">
    <source>
        <dbReference type="SAM" id="Phobius"/>
    </source>
</evidence>
<keyword evidence="1" id="KW-0812">Transmembrane</keyword>
<reference evidence="2 3" key="1">
    <citation type="submission" date="2020-08" db="EMBL/GenBank/DDBJ databases">
        <title>Genomic Encyclopedia of Type Strains, Phase III (KMG-III): the genomes of soil and plant-associated and newly described type strains.</title>
        <authorList>
            <person name="Whitman W."/>
        </authorList>
    </citation>
    <scope>NUCLEOTIDE SEQUENCE [LARGE SCALE GENOMIC DNA]</scope>
    <source>
        <strain evidence="2 3">CECT 3226</strain>
    </source>
</reference>
<keyword evidence="3" id="KW-1185">Reference proteome</keyword>
<dbReference type="Proteomes" id="UP000568022">
    <property type="component" value="Unassembled WGS sequence"/>
</dbReference>
<proteinExistence type="predicted"/>
<gene>
    <name evidence="2" type="ORF">FHS32_006035</name>
</gene>
<keyword evidence="1" id="KW-0472">Membrane</keyword>
<dbReference type="AlphaFoldDB" id="A0A7W8BTB6"/>
<name>A0A7W8BTB6_9ACTN</name>
<dbReference type="EMBL" id="JACHJE010000017">
    <property type="protein sequence ID" value="MBB5129250.1"/>
    <property type="molecule type" value="Genomic_DNA"/>
</dbReference>
<accession>A0A7W8BTB6</accession>
<feature type="transmembrane region" description="Helical" evidence="1">
    <location>
        <begin position="204"/>
        <end position="231"/>
    </location>
</feature>
<protein>
    <submittedName>
        <fullName evidence="2">Uncharacterized protein</fullName>
    </submittedName>
</protein>
<comment type="caution">
    <text evidence="2">The sequence shown here is derived from an EMBL/GenBank/DDBJ whole genome shotgun (WGS) entry which is preliminary data.</text>
</comment>